<evidence type="ECO:0000256" key="4">
    <source>
        <dbReference type="ARBA" id="ARBA00012322"/>
    </source>
</evidence>
<comment type="cofactor">
    <cofactor evidence="2">
        <name>Zn(2+)</name>
        <dbReference type="ChEBI" id="CHEBI:29105"/>
    </cofactor>
</comment>
<proteinExistence type="inferred from homology"/>
<comment type="similarity">
    <text evidence="3">Belongs to the peptidase M23B family.</text>
</comment>
<dbReference type="RefSeq" id="WP_040106450.1">
    <property type="nucleotide sequence ID" value="NZ_JABEVU030000001.1"/>
</dbReference>
<evidence type="ECO:0000313" key="11">
    <source>
        <dbReference type="Proteomes" id="UP000527860"/>
    </source>
</evidence>
<evidence type="ECO:0000256" key="2">
    <source>
        <dbReference type="ARBA" id="ARBA00001947"/>
    </source>
</evidence>
<reference evidence="8 10" key="1">
    <citation type="submission" date="2015-01" db="EMBL/GenBank/DDBJ databases">
        <title>Genome sequences of high lactate-tolerant strain Salinicoccus roseus W12 with industrial interest.</title>
        <authorList>
            <person name="Wang H."/>
            <person name="Yu B."/>
        </authorList>
    </citation>
    <scope>NUCLEOTIDE SEQUENCE [LARGE SCALE GENOMIC DNA]</scope>
    <source>
        <strain evidence="8 10">W12</strain>
    </source>
</reference>
<reference evidence="11" key="2">
    <citation type="submission" date="2020-04" db="EMBL/GenBank/DDBJ databases">
        <title>Genome analysis and biological profiling of marine Cellulosimicrobium funkei MOSEL-ME6.</title>
        <authorList>
            <person name="Tanveer F."/>
            <person name="Xie Y."/>
            <person name="Shinwari Z.K."/>
        </authorList>
    </citation>
    <scope>NUCLEOTIDE SEQUENCE [LARGE SCALE GENOMIC DNA]</scope>
    <source>
        <strain evidence="11">MOSEL-ME25</strain>
    </source>
</reference>
<dbReference type="PANTHER" id="PTHR21666:SF270">
    <property type="entry name" value="MUREIN HYDROLASE ACTIVATOR ENVC"/>
    <property type="match status" value="1"/>
</dbReference>
<evidence type="ECO:0000259" key="7">
    <source>
        <dbReference type="Pfam" id="PF01551"/>
    </source>
</evidence>
<keyword evidence="11" id="KW-1185">Reference proteome</keyword>
<dbReference type="AlphaFoldDB" id="A0A0C2HKW7"/>
<keyword evidence="5" id="KW-0378">Hydrolase</keyword>
<evidence type="ECO:0000256" key="1">
    <source>
        <dbReference type="ARBA" id="ARBA00001667"/>
    </source>
</evidence>
<feature type="compositionally biased region" description="Basic and acidic residues" evidence="6">
    <location>
        <begin position="280"/>
        <end position="291"/>
    </location>
</feature>
<keyword evidence="5" id="KW-0482">Metalloprotease</keyword>
<evidence type="ECO:0000313" key="8">
    <source>
        <dbReference type="EMBL" id="KIH70246.1"/>
    </source>
</evidence>
<keyword evidence="5" id="KW-0645">Protease</keyword>
<feature type="domain" description="M23ase beta-sheet core" evidence="7">
    <location>
        <begin position="169"/>
        <end position="260"/>
    </location>
</feature>
<protein>
    <recommendedName>
        <fullName evidence="4">lysostaphin</fullName>
        <ecNumber evidence="4">3.4.24.75</ecNumber>
    </recommendedName>
</protein>
<dbReference type="Pfam" id="PF01551">
    <property type="entry name" value="Peptidase_M23"/>
    <property type="match status" value="1"/>
</dbReference>
<dbReference type="EC" id="3.4.24.75" evidence="4"/>
<dbReference type="PANTHER" id="PTHR21666">
    <property type="entry name" value="PEPTIDASE-RELATED"/>
    <property type="match status" value="1"/>
</dbReference>
<evidence type="ECO:0000313" key="9">
    <source>
        <dbReference type="EMBL" id="MDB0581110.1"/>
    </source>
</evidence>
<dbReference type="InterPro" id="IPR011055">
    <property type="entry name" value="Dup_hybrid_motif"/>
</dbReference>
<reference evidence="9" key="3">
    <citation type="submission" date="2020-04" db="EMBL/GenBank/DDBJ databases">
        <authorList>
            <person name="Tanveer F."/>
            <person name="Xie Y."/>
            <person name="Shinwari Z.K."/>
        </authorList>
    </citation>
    <scope>NUCLEOTIDE SEQUENCE</scope>
    <source>
        <strain evidence="9">MOSEL-ME25</strain>
    </source>
</reference>
<evidence type="ECO:0000256" key="3">
    <source>
        <dbReference type="ARBA" id="ARBA00006646"/>
    </source>
</evidence>
<dbReference type="Proteomes" id="UP000031546">
    <property type="component" value="Unassembled WGS sequence"/>
</dbReference>
<gene>
    <name evidence="9" type="ORF">F7P68_0011270</name>
    <name evidence="8" type="ORF">SN16_09860</name>
</gene>
<dbReference type="EMBL" id="JABEVU030000001">
    <property type="protein sequence ID" value="MDB0581110.1"/>
    <property type="molecule type" value="Genomic_DNA"/>
</dbReference>
<name>A0A0C2HKW7_9STAP</name>
<accession>A0A0C2HKW7</accession>
<dbReference type="InterPro" id="IPR016047">
    <property type="entry name" value="M23ase_b-sheet_dom"/>
</dbReference>
<dbReference type="Gene3D" id="2.70.70.10">
    <property type="entry name" value="Glucose Permease (Domain IIA)"/>
    <property type="match status" value="1"/>
</dbReference>
<dbReference type="CDD" id="cd12797">
    <property type="entry name" value="M23_peptidase"/>
    <property type="match status" value="1"/>
</dbReference>
<organism evidence="8 10">
    <name type="scientific">Salinicoccus roseus</name>
    <dbReference type="NCBI Taxonomy" id="45670"/>
    <lineage>
        <taxon>Bacteria</taxon>
        <taxon>Bacillati</taxon>
        <taxon>Bacillota</taxon>
        <taxon>Bacilli</taxon>
        <taxon>Bacillales</taxon>
        <taxon>Staphylococcaceae</taxon>
        <taxon>Salinicoccus</taxon>
    </lineage>
</organism>
<dbReference type="OrthoDB" id="9809488at2"/>
<evidence type="ECO:0000256" key="6">
    <source>
        <dbReference type="SAM" id="MobiDB-lite"/>
    </source>
</evidence>
<dbReference type="InterPro" id="IPR050570">
    <property type="entry name" value="Cell_wall_metabolism_enzyme"/>
</dbReference>
<dbReference type="Proteomes" id="UP000527860">
    <property type="component" value="Unassembled WGS sequence"/>
</dbReference>
<evidence type="ECO:0000256" key="5">
    <source>
        <dbReference type="ARBA" id="ARBA00023049"/>
    </source>
</evidence>
<feature type="region of interest" description="Disordered" evidence="6">
    <location>
        <begin position="272"/>
        <end position="291"/>
    </location>
</feature>
<dbReference type="SUPFAM" id="SSF51261">
    <property type="entry name" value="Duplicated hybrid motif"/>
    <property type="match status" value="1"/>
</dbReference>
<reference evidence="9 11" key="4">
    <citation type="submission" date="2022-12" db="EMBL/GenBank/DDBJ databases">
        <title>Genome analysis and biological profiling of marine Salinicoccus roseus MOSEL-ME25.</title>
        <authorList>
            <person name="Mirza F.T."/>
            <person name="Xie Y."/>
            <person name="Shinwari Z.K."/>
        </authorList>
    </citation>
    <scope>NUCLEOTIDE SEQUENCE [LARGE SCALE GENOMIC DNA]</scope>
    <source>
        <strain evidence="9 11">MOSEL-ME25</strain>
    </source>
</reference>
<comment type="catalytic activity">
    <reaction evidence="1">
        <text>Hydrolysis of the -Gly-|-Gly- bond in the pentaglycine inter-peptide link joining staphylococcal cell wall peptidoglycans.</text>
        <dbReference type="EC" id="3.4.24.75"/>
    </reaction>
</comment>
<evidence type="ECO:0000313" key="10">
    <source>
        <dbReference type="Proteomes" id="UP000031546"/>
    </source>
</evidence>
<dbReference type="GO" id="GO:0004222">
    <property type="term" value="F:metalloendopeptidase activity"/>
    <property type="evidence" value="ECO:0007669"/>
    <property type="project" value="TreeGrafter"/>
</dbReference>
<dbReference type="GeneID" id="77845862"/>
<dbReference type="EMBL" id="JXII01000008">
    <property type="protein sequence ID" value="KIH70246.1"/>
    <property type="molecule type" value="Genomic_DNA"/>
</dbReference>
<dbReference type="STRING" id="45670.SN16_09860"/>
<comment type="caution">
    <text evidence="8">The sequence shown here is derived from an EMBL/GenBank/DDBJ whole genome shotgun (WGS) entry which is preliminary data.</text>
</comment>
<sequence length="291" mass="33122">MAQDRVFPEEFGYHFSNGNFEQIYRQTVQDFQLQMDMETFREAAADFSRNAGSFELKHSNQLEPGIRRYQWVDTGDARMITVAYDSAGDIIGIQFDIYEQFTSDREVTINTYRLPFEGEWFVLWGGNDAFLNYHYPYEHQRYAYDFIRKVDGSAFEGDAEMLESYHAFGSSIVAPRGGEVVKVVDDAEDNLPHYPNMSAPEGNHIIISHGYNEYSLLAHLRKHSVTVKAGDTVDTGERIAQCGNSGASDTPHLHFHVMDGVDPYTSKSIRIQFSPSGEPRQGDRVWGRSGQ</sequence>
<dbReference type="GO" id="GO:0006508">
    <property type="term" value="P:proteolysis"/>
    <property type="evidence" value="ECO:0007669"/>
    <property type="project" value="UniProtKB-KW"/>
</dbReference>